<feature type="domain" description="WWE" evidence="1">
    <location>
        <begin position="1"/>
        <end position="69"/>
    </location>
</feature>
<evidence type="ECO:0000259" key="1">
    <source>
        <dbReference type="PROSITE" id="PS50918"/>
    </source>
</evidence>
<dbReference type="Gene3D" id="3.40.50.300">
    <property type="entry name" value="P-loop containing nucleotide triphosphate hydrolases"/>
    <property type="match status" value="1"/>
</dbReference>
<dbReference type="EMBL" id="CAICTM010000067">
    <property type="protein sequence ID" value="CAB9499787.1"/>
    <property type="molecule type" value="Genomic_DNA"/>
</dbReference>
<proteinExistence type="predicted"/>
<dbReference type="InterPro" id="IPR027417">
    <property type="entry name" value="P-loop_NTPase"/>
</dbReference>
<dbReference type="Pfam" id="PF02825">
    <property type="entry name" value="WWE"/>
    <property type="match status" value="2"/>
</dbReference>
<keyword evidence="3" id="KW-1185">Reference proteome</keyword>
<name>A0A9N8DAU3_9STRA</name>
<reference evidence="2" key="1">
    <citation type="submission" date="2020-06" db="EMBL/GenBank/DDBJ databases">
        <authorList>
            <consortium name="Plant Systems Biology data submission"/>
        </authorList>
    </citation>
    <scope>NUCLEOTIDE SEQUENCE</scope>
    <source>
        <strain evidence="2">D6</strain>
    </source>
</reference>
<dbReference type="SUPFAM" id="SSF117839">
    <property type="entry name" value="WWE domain"/>
    <property type="match status" value="2"/>
</dbReference>
<dbReference type="SMART" id="SM00678">
    <property type="entry name" value="WWE"/>
    <property type="match status" value="1"/>
</dbReference>
<accession>A0A9N8DAU3</accession>
<gene>
    <name evidence="2" type="ORF">SEMRO_68_G038350.1</name>
</gene>
<comment type="caution">
    <text evidence="2">The sequence shown here is derived from an EMBL/GenBank/DDBJ whole genome shotgun (WGS) entry which is preliminary data.</text>
</comment>
<evidence type="ECO:0000313" key="3">
    <source>
        <dbReference type="Proteomes" id="UP001153069"/>
    </source>
</evidence>
<dbReference type="Pfam" id="PF13365">
    <property type="entry name" value="Trypsin_2"/>
    <property type="match status" value="1"/>
</dbReference>
<dbReference type="Gene3D" id="2.40.10.120">
    <property type="match status" value="1"/>
</dbReference>
<feature type="domain" description="WWE" evidence="1">
    <location>
        <begin position="72"/>
        <end position="147"/>
    </location>
</feature>
<sequence>MANSDFTWYWDNDGVWTPYGDEHQAIIESARLSGDPQAHLPIGNSVYLIDFHESVQESPVGNRRRISRRANGNNNVMVAASENTLWFWRDDDGMKPYDTAMSQRLTQARLEGDVEVYLEIRETLYQLDLARNLQINMHTNFARDIGEKELYHRVVFLGAQSCTRIAHHLVQNNNPSVRNDDAASPDVNINTWSPPTQPSLNLQVWDFVGREALYSYQSIFFTPQTLFVIAWCLDETSDLGTNGSKQPDDQALDRNIRDRVQFWIDVIEERVPSAAAILPIACMTDKSSSLPEPEIRRRCKRLQGQLKSRRSSIQFCDDPDNPVVRVSLSSDLSNVVGGMDMLQEIMLASLIEHAMPLSQVDVTLRETIRTRKMSGVKIVDTASLNADDAALTQMAHSGEILYIPSLPHPFSGWIVLDLPWFYRLSGSTLRRNWQALVGDGRRRQGRGDPPSFAGATPENCPVLHEDDGNMLLQSSLDASDYSPELHGELGGGNLLRFVTAVLVHFAVIVPVDVDAENPSATGQRDGKVLTTSPAYMPLIGITNPNTCFINAGLYFVPCLLEDSVRGDSNLADYRNATGSTNTFVAQKVQFQDGVPKSMMHTIISNLLRDILRATRGNAVSVKMVYCWCSILRIKFSMTTNDGQQVALDVCSQVVEPQQGGNQVTSYLCTNAHVVKGDGARYIWQAGYGLVCKTIQNAMIGYRDLAYSREAFCHECLISDGIHGAPSWKWAELENALKDEKMPSLRCPAGHTILESLSEKQELNQRRAVVLIGLYDPSKRKGRIQRLGSGIVVDAAKGLIVTAARNVMMIEGSERFGQNYDGILGAKVVVGVLPENGGEAVFRFFAKIRATDPALSASNVCHVDACVLKISSKFENDVRGNGDKCADEIEIVGRRAVQGLVQIPNETKWEVEDPVRIYGYEQEEGAYINRGLSEVCGPIVQYREEEPRAGQPHTFQPLKTVVVRAAANPGFLGGPCINEEGKLIGILSCADPDEKSRSCVVPLQEWLPLVRSVP</sequence>
<dbReference type="InterPro" id="IPR037197">
    <property type="entry name" value="WWE_dom_sf"/>
</dbReference>
<dbReference type="InterPro" id="IPR004170">
    <property type="entry name" value="WWE_dom"/>
</dbReference>
<dbReference type="Gene3D" id="3.30.720.50">
    <property type="match status" value="2"/>
</dbReference>
<dbReference type="AlphaFoldDB" id="A0A9N8DAU3"/>
<dbReference type="GO" id="GO:0008270">
    <property type="term" value="F:zinc ion binding"/>
    <property type="evidence" value="ECO:0007669"/>
    <property type="project" value="InterPro"/>
</dbReference>
<dbReference type="Proteomes" id="UP001153069">
    <property type="component" value="Unassembled WGS sequence"/>
</dbReference>
<dbReference type="SUPFAM" id="SSF50494">
    <property type="entry name" value="Trypsin-like serine proteases"/>
    <property type="match status" value="1"/>
</dbReference>
<dbReference type="InterPro" id="IPR018123">
    <property type="entry name" value="WWE-dom_subgr"/>
</dbReference>
<evidence type="ECO:0000313" key="2">
    <source>
        <dbReference type="EMBL" id="CAB9499787.1"/>
    </source>
</evidence>
<organism evidence="2 3">
    <name type="scientific">Seminavis robusta</name>
    <dbReference type="NCBI Taxonomy" id="568900"/>
    <lineage>
        <taxon>Eukaryota</taxon>
        <taxon>Sar</taxon>
        <taxon>Stramenopiles</taxon>
        <taxon>Ochrophyta</taxon>
        <taxon>Bacillariophyta</taxon>
        <taxon>Bacillariophyceae</taxon>
        <taxon>Bacillariophycidae</taxon>
        <taxon>Naviculales</taxon>
        <taxon>Naviculaceae</taxon>
        <taxon>Seminavis</taxon>
    </lineage>
</organism>
<protein>
    <submittedName>
        <fullName evidence="2">NADH dehydrogenase (Ubiquinone) complex I, assembly factor 6</fullName>
    </submittedName>
</protein>
<dbReference type="PROSITE" id="PS50918">
    <property type="entry name" value="WWE"/>
    <property type="match status" value="2"/>
</dbReference>
<dbReference type="InterPro" id="IPR009003">
    <property type="entry name" value="Peptidase_S1_PA"/>
</dbReference>